<evidence type="ECO:0000313" key="2">
    <source>
        <dbReference type="Proteomes" id="UP001056120"/>
    </source>
</evidence>
<keyword evidence="2" id="KW-1185">Reference proteome</keyword>
<reference evidence="2" key="1">
    <citation type="journal article" date="2022" name="Mol. Ecol. Resour.">
        <title>The genomes of chicory, endive, great burdock and yacon provide insights into Asteraceae palaeo-polyploidization history and plant inulin production.</title>
        <authorList>
            <person name="Fan W."/>
            <person name="Wang S."/>
            <person name="Wang H."/>
            <person name="Wang A."/>
            <person name="Jiang F."/>
            <person name="Liu H."/>
            <person name="Zhao H."/>
            <person name="Xu D."/>
            <person name="Zhang Y."/>
        </authorList>
    </citation>
    <scope>NUCLEOTIDE SEQUENCE [LARGE SCALE GENOMIC DNA]</scope>
    <source>
        <strain evidence="2">cv. Yunnan</strain>
    </source>
</reference>
<accession>A0ACB9D473</accession>
<dbReference type="Proteomes" id="UP001056120">
    <property type="component" value="Linkage Group LG20"/>
</dbReference>
<dbReference type="EMBL" id="CM042037">
    <property type="protein sequence ID" value="KAI3741398.1"/>
    <property type="molecule type" value="Genomic_DNA"/>
</dbReference>
<organism evidence="1 2">
    <name type="scientific">Smallanthus sonchifolius</name>
    <dbReference type="NCBI Taxonomy" id="185202"/>
    <lineage>
        <taxon>Eukaryota</taxon>
        <taxon>Viridiplantae</taxon>
        <taxon>Streptophyta</taxon>
        <taxon>Embryophyta</taxon>
        <taxon>Tracheophyta</taxon>
        <taxon>Spermatophyta</taxon>
        <taxon>Magnoliopsida</taxon>
        <taxon>eudicotyledons</taxon>
        <taxon>Gunneridae</taxon>
        <taxon>Pentapetalae</taxon>
        <taxon>asterids</taxon>
        <taxon>campanulids</taxon>
        <taxon>Asterales</taxon>
        <taxon>Asteraceae</taxon>
        <taxon>Asteroideae</taxon>
        <taxon>Heliantheae alliance</taxon>
        <taxon>Millerieae</taxon>
        <taxon>Smallanthus</taxon>
    </lineage>
</organism>
<protein>
    <submittedName>
        <fullName evidence="1">Uncharacterized protein</fullName>
    </submittedName>
</protein>
<reference evidence="1 2" key="2">
    <citation type="journal article" date="2022" name="Mol. Ecol. Resour.">
        <title>The genomes of chicory, endive, great burdock and yacon provide insights into Asteraceae paleo-polyploidization history and plant inulin production.</title>
        <authorList>
            <person name="Fan W."/>
            <person name="Wang S."/>
            <person name="Wang H."/>
            <person name="Wang A."/>
            <person name="Jiang F."/>
            <person name="Liu H."/>
            <person name="Zhao H."/>
            <person name="Xu D."/>
            <person name="Zhang Y."/>
        </authorList>
    </citation>
    <scope>NUCLEOTIDE SEQUENCE [LARGE SCALE GENOMIC DNA]</scope>
    <source>
        <strain evidence="2">cv. Yunnan</strain>
        <tissue evidence="1">Leaves</tissue>
    </source>
</reference>
<evidence type="ECO:0000313" key="1">
    <source>
        <dbReference type="EMBL" id="KAI3741398.1"/>
    </source>
</evidence>
<name>A0ACB9D473_9ASTR</name>
<sequence length="87" mass="10410">MKRPTKQQLLLTRVSEHEAEEQSYRQEAMKYLRSISNFEDSLISLRKRMKPVFCGNFEYETRQSDLEKLFGRYGRVERVDMKSGTIN</sequence>
<proteinExistence type="predicted"/>
<gene>
    <name evidence="1" type="ORF">L1987_59070</name>
</gene>
<comment type="caution">
    <text evidence="1">The sequence shown here is derived from an EMBL/GenBank/DDBJ whole genome shotgun (WGS) entry which is preliminary data.</text>
</comment>